<reference evidence="2" key="1">
    <citation type="submission" date="2020-02" db="EMBL/GenBank/DDBJ databases">
        <authorList>
            <person name="Meier V. D."/>
        </authorList>
    </citation>
    <scope>NUCLEOTIDE SEQUENCE</scope>
    <source>
        <strain evidence="2">AVDCRST_MAG19</strain>
    </source>
</reference>
<name>A0A6J4V297_9BACT</name>
<feature type="region of interest" description="Disordered" evidence="1">
    <location>
        <begin position="1"/>
        <end position="136"/>
    </location>
</feature>
<feature type="compositionally biased region" description="Basic residues" evidence="1">
    <location>
        <begin position="81"/>
        <end position="106"/>
    </location>
</feature>
<feature type="compositionally biased region" description="Basic and acidic residues" evidence="1">
    <location>
        <begin position="1"/>
        <end position="10"/>
    </location>
</feature>
<feature type="compositionally biased region" description="Basic residues" evidence="1">
    <location>
        <begin position="45"/>
        <end position="72"/>
    </location>
</feature>
<feature type="non-terminal residue" evidence="2">
    <location>
        <position position="136"/>
    </location>
</feature>
<proteinExistence type="predicted"/>
<evidence type="ECO:0000313" key="2">
    <source>
        <dbReference type="EMBL" id="CAA9566439.1"/>
    </source>
</evidence>
<protein>
    <submittedName>
        <fullName evidence="2">Putative lyase</fullName>
    </submittedName>
</protein>
<dbReference type="EMBL" id="CADCWL010000107">
    <property type="protein sequence ID" value="CAA9566439.1"/>
    <property type="molecule type" value="Genomic_DNA"/>
</dbReference>
<feature type="non-terminal residue" evidence="2">
    <location>
        <position position="1"/>
    </location>
</feature>
<feature type="compositionally biased region" description="Basic and acidic residues" evidence="1">
    <location>
        <begin position="126"/>
        <end position="136"/>
    </location>
</feature>
<dbReference type="GO" id="GO:0016829">
    <property type="term" value="F:lyase activity"/>
    <property type="evidence" value="ECO:0007669"/>
    <property type="project" value="UniProtKB-KW"/>
</dbReference>
<organism evidence="2">
    <name type="scientific">uncultured Thermomicrobiales bacterium</name>
    <dbReference type="NCBI Taxonomy" id="1645740"/>
    <lineage>
        <taxon>Bacteria</taxon>
        <taxon>Pseudomonadati</taxon>
        <taxon>Thermomicrobiota</taxon>
        <taxon>Thermomicrobia</taxon>
        <taxon>Thermomicrobiales</taxon>
        <taxon>environmental samples</taxon>
    </lineage>
</organism>
<gene>
    <name evidence="2" type="ORF">AVDCRST_MAG19-2299</name>
</gene>
<sequence length="136" mass="16066">GHHHSRELPPARRPGRLPGVLPGHPRLRGPQRRRIRRHAVDHGRTSRPARHVHRLASAGRRPRRHRRRAPHHRRDDGQGNLRHHHPRHRERRRHIRAAAGQRRRGRPGTDRPTVRSSRLRHPRSRGQPDPHQRAAL</sequence>
<evidence type="ECO:0000256" key="1">
    <source>
        <dbReference type="SAM" id="MobiDB-lite"/>
    </source>
</evidence>
<keyword evidence="2" id="KW-0456">Lyase</keyword>
<feature type="compositionally biased region" description="Basic residues" evidence="1">
    <location>
        <begin position="25"/>
        <end position="37"/>
    </location>
</feature>
<dbReference type="AlphaFoldDB" id="A0A6J4V297"/>
<accession>A0A6J4V297</accession>